<sequence>MFLTKSSLFLSFFSKIKLFKHLFSNSNCWIWALYLWTRSVKDLKVRSISCSLCFFLIRKRAEAAVLRFFLSISTPSESGDSVLGDEDEDVVLDGETSACLGAIGKALRLKSCSLDSDLMNCDRKSSGTREESSMVPICCWNSACKDALSDVWNCEVLYKVSKSKKLGSMNWSRPAASPK</sequence>
<comment type="caution">
    <text evidence="1">The sequence shown here is derived from an EMBL/GenBank/DDBJ whole genome shotgun (WGS) entry which is preliminary data.</text>
</comment>
<evidence type="ECO:0000313" key="1">
    <source>
        <dbReference type="EMBL" id="KAH3686317.1"/>
    </source>
</evidence>
<dbReference type="Proteomes" id="UP000774326">
    <property type="component" value="Unassembled WGS sequence"/>
</dbReference>
<protein>
    <submittedName>
        <fullName evidence="1">Uncharacterized protein</fullName>
    </submittedName>
</protein>
<dbReference type="EMBL" id="JAEUBG010001462">
    <property type="protein sequence ID" value="KAH3686317.1"/>
    <property type="molecule type" value="Genomic_DNA"/>
</dbReference>
<reference evidence="1" key="2">
    <citation type="submission" date="2021-01" db="EMBL/GenBank/DDBJ databases">
        <authorList>
            <person name="Schikora-Tamarit M.A."/>
        </authorList>
    </citation>
    <scope>NUCLEOTIDE SEQUENCE</scope>
    <source>
        <strain evidence="1">CBS2887</strain>
    </source>
</reference>
<dbReference type="AlphaFoldDB" id="A0A9P8Q966"/>
<organism evidence="1 2">
    <name type="scientific">Wickerhamomyces pijperi</name>
    <name type="common">Yeast</name>
    <name type="synonym">Pichia pijperi</name>
    <dbReference type="NCBI Taxonomy" id="599730"/>
    <lineage>
        <taxon>Eukaryota</taxon>
        <taxon>Fungi</taxon>
        <taxon>Dikarya</taxon>
        <taxon>Ascomycota</taxon>
        <taxon>Saccharomycotina</taxon>
        <taxon>Saccharomycetes</taxon>
        <taxon>Phaffomycetales</taxon>
        <taxon>Wickerhamomycetaceae</taxon>
        <taxon>Wickerhamomyces</taxon>
    </lineage>
</organism>
<evidence type="ECO:0000313" key="2">
    <source>
        <dbReference type="Proteomes" id="UP000774326"/>
    </source>
</evidence>
<keyword evidence="2" id="KW-1185">Reference proteome</keyword>
<reference evidence="1" key="1">
    <citation type="journal article" date="2021" name="Open Biol.">
        <title>Shared evolutionary footprints suggest mitochondrial oxidative damage underlies multiple complex I losses in fungi.</title>
        <authorList>
            <person name="Schikora-Tamarit M.A."/>
            <person name="Marcet-Houben M."/>
            <person name="Nosek J."/>
            <person name="Gabaldon T."/>
        </authorList>
    </citation>
    <scope>NUCLEOTIDE SEQUENCE</scope>
    <source>
        <strain evidence="1">CBS2887</strain>
    </source>
</reference>
<name>A0A9P8Q966_WICPI</name>
<gene>
    <name evidence="1" type="ORF">WICPIJ_002679</name>
</gene>
<accession>A0A9P8Q966</accession>
<proteinExistence type="predicted"/>